<dbReference type="EMBL" id="BAAFSV010000004">
    <property type="protein sequence ID" value="GAB1317434.1"/>
    <property type="molecule type" value="Genomic_DNA"/>
</dbReference>
<evidence type="ECO:0000256" key="1">
    <source>
        <dbReference type="ARBA" id="ARBA00022450"/>
    </source>
</evidence>
<dbReference type="Gene3D" id="3.40.50.12780">
    <property type="entry name" value="N-terminal domain of ligase-like"/>
    <property type="match status" value="1"/>
</dbReference>
<dbReference type="PROSITE" id="PS00455">
    <property type="entry name" value="AMP_BINDING"/>
    <property type="match status" value="1"/>
</dbReference>
<feature type="domain" description="Carrier" evidence="6">
    <location>
        <begin position="1070"/>
        <end position="1145"/>
    </location>
</feature>
<dbReference type="GeneID" id="98178387"/>
<accession>A0ABQ0GI50</accession>
<dbReference type="Gene3D" id="3.30.300.30">
    <property type="match status" value="1"/>
</dbReference>
<dbReference type="NCBIfam" id="TIGR01733">
    <property type="entry name" value="AA-adenyl-dom"/>
    <property type="match status" value="1"/>
</dbReference>
<reference evidence="7 8" key="1">
    <citation type="submission" date="2024-09" db="EMBL/GenBank/DDBJ databases">
        <title>Itraconazole resistance in Madurella fahalii resulting from another homologue of gene encoding cytochrome P450 14-alpha sterol demethylase (CYP51).</title>
        <authorList>
            <person name="Yoshioka I."/>
            <person name="Fahal A.H."/>
            <person name="Kaneko S."/>
            <person name="Yaguchi T."/>
        </authorList>
    </citation>
    <scope>NUCLEOTIDE SEQUENCE [LARGE SCALE GENOMIC DNA]</scope>
    <source>
        <strain evidence="7 8">IFM 68171</strain>
    </source>
</reference>
<dbReference type="Pfam" id="PF00668">
    <property type="entry name" value="Condensation"/>
    <property type="match status" value="2"/>
</dbReference>
<dbReference type="Pfam" id="PF00501">
    <property type="entry name" value="AMP-binding"/>
    <property type="match status" value="1"/>
</dbReference>
<keyword evidence="3" id="KW-0436">Ligase</keyword>
<dbReference type="PANTHER" id="PTHR45527:SF11">
    <property type="entry name" value="NONRIBOSOMAL PEPTIDE SYNTHETASE 5"/>
    <property type="match status" value="1"/>
</dbReference>
<dbReference type="InterPro" id="IPR045851">
    <property type="entry name" value="AMP-bd_C_sf"/>
</dbReference>
<dbReference type="RefSeq" id="XP_070919165.1">
    <property type="nucleotide sequence ID" value="XM_071063064.1"/>
</dbReference>
<evidence type="ECO:0000313" key="8">
    <source>
        <dbReference type="Proteomes" id="UP001628179"/>
    </source>
</evidence>
<evidence type="ECO:0000256" key="2">
    <source>
        <dbReference type="ARBA" id="ARBA00022553"/>
    </source>
</evidence>
<evidence type="ECO:0000256" key="3">
    <source>
        <dbReference type="ARBA" id="ARBA00022598"/>
    </source>
</evidence>
<dbReference type="InterPro" id="IPR009081">
    <property type="entry name" value="PP-bd_ACP"/>
</dbReference>
<dbReference type="InterPro" id="IPR020845">
    <property type="entry name" value="AMP-binding_CS"/>
</dbReference>
<dbReference type="PANTHER" id="PTHR45527">
    <property type="entry name" value="NONRIBOSOMAL PEPTIDE SYNTHETASE"/>
    <property type="match status" value="1"/>
</dbReference>
<keyword evidence="1" id="KW-0596">Phosphopantetheine</keyword>
<dbReference type="InterPro" id="IPR036736">
    <property type="entry name" value="ACP-like_sf"/>
</dbReference>
<keyword evidence="2" id="KW-0597">Phosphoprotein</keyword>
<dbReference type="SUPFAM" id="SSF52777">
    <property type="entry name" value="CoA-dependent acyltransferases"/>
    <property type="match status" value="4"/>
</dbReference>
<dbReference type="SUPFAM" id="SSF56801">
    <property type="entry name" value="Acetyl-CoA synthetase-like"/>
    <property type="match status" value="1"/>
</dbReference>
<feature type="region of interest" description="Disordered" evidence="5">
    <location>
        <begin position="127"/>
        <end position="151"/>
    </location>
</feature>
<comment type="similarity">
    <text evidence="4">Belongs to the NRP synthetase family.</text>
</comment>
<evidence type="ECO:0000313" key="7">
    <source>
        <dbReference type="EMBL" id="GAB1317434.1"/>
    </source>
</evidence>
<organism evidence="7 8">
    <name type="scientific">Madurella fahalii</name>
    <dbReference type="NCBI Taxonomy" id="1157608"/>
    <lineage>
        <taxon>Eukaryota</taxon>
        <taxon>Fungi</taxon>
        <taxon>Dikarya</taxon>
        <taxon>Ascomycota</taxon>
        <taxon>Pezizomycotina</taxon>
        <taxon>Sordariomycetes</taxon>
        <taxon>Sordariomycetidae</taxon>
        <taxon>Sordariales</taxon>
        <taxon>Sordariales incertae sedis</taxon>
        <taxon>Madurella</taxon>
    </lineage>
</organism>
<dbReference type="InterPro" id="IPR010071">
    <property type="entry name" value="AA_adenyl_dom"/>
</dbReference>
<dbReference type="InterPro" id="IPR000873">
    <property type="entry name" value="AMP-dep_synth/lig_dom"/>
</dbReference>
<evidence type="ECO:0000256" key="4">
    <source>
        <dbReference type="ARBA" id="ARBA00029454"/>
    </source>
</evidence>
<dbReference type="PROSITE" id="PS50075">
    <property type="entry name" value="CARRIER"/>
    <property type="match status" value="1"/>
</dbReference>
<dbReference type="Gene3D" id="3.30.559.10">
    <property type="entry name" value="Chloramphenicol acetyltransferase-like domain"/>
    <property type="match status" value="2"/>
</dbReference>
<evidence type="ECO:0000256" key="5">
    <source>
        <dbReference type="SAM" id="MobiDB-lite"/>
    </source>
</evidence>
<dbReference type="Gene3D" id="1.10.1200.10">
    <property type="entry name" value="ACP-like"/>
    <property type="match status" value="1"/>
</dbReference>
<protein>
    <submittedName>
        <fullName evidence="7">Carrier domain-containing protein</fullName>
    </submittedName>
</protein>
<evidence type="ECO:0000259" key="6">
    <source>
        <dbReference type="PROSITE" id="PS50075"/>
    </source>
</evidence>
<dbReference type="Pfam" id="PF00550">
    <property type="entry name" value="PP-binding"/>
    <property type="match status" value="2"/>
</dbReference>
<dbReference type="InterPro" id="IPR042099">
    <property type="entry name" value="ANL_N_sf"/>
</dbReference>
<gene>
    <name evidence="7" type="ORF">MFIFM68171_07644</name>
</gene>
<dbReference type="InterPro" id="IPR001242">
    <property type="entry name" value="Condensation_dom"/>
</dbReference>
<comment type="caution">
    <text evidence="7">The sequence shown here is derived from an EMBL/GenBank/DDBJ whole genome shotgun (WGS) entry which is preliminary data.</text>
</comment>
<dbReference type="Proteomes" id="UP001628179">
    <property type="component" value="Unassembled WGS sequence"/>
</dbReference>
<dbReference type="CDD" id="cd19537">
    <property type="entry name" value="C_NRPS-like"/>
    <property type="match status" value="1"/>
</dbReference>
<dbReference type="Gene3D" id="3.30.559.30">
    <property type="entry name" value="Nonribosomal peptide synthetase, condensation domain"/>
    <property type="match status" value="2"/>
</dbReference>
<name>A0ABQ0GI50_9PEZI</name>
<sequence length="1616" mass="176790">MAPAVSEFLVLFELCTILDKSALDINPDNGFIANGGDSLGAVALSAACKDHGLSLPRDKILKSQSLRDLFSAVSCVVDEESARLKGYLSSKLAVETRGGSKASSVSFDTSPSSGLDMTPIDPPLILETPSDTESVAKGEGVDTPDTALSTPDLGPLTEMQLLFIRGSLRQPGTNVIAYTETYRTDDIATLKEAWRQVIEAEPIFNQDFPRHPALDTSAQASFNWVDSAAQETPEECHAADLGIGSFFRVTPVNRLSASEPALSKVTWTVHHSLIDGYSASVLLDKVLRVANGEPPLPPGPSFSRFAAELDLFRKASWELGSAYWASKKDDLSNAQHELLLPPASPDDKYVGSSTVKVDISSIAQDIQSRAKSVGVTPAAFFNAAWALTLALYADSDLVSFGAVLCGRNAPIKGASDVIGPLLNTLPLAVHVDKSKTTDGFLRSTFNELVELEEYEWTTPENGFHRSFETALSVQVEVPGLEARKIRPLSQETRQEHEVPLGIRIDPLREVAFDYHVHRFSSDHVQRLGETYRRALSLLLESDRTVDDISRHLLPEAHVELLHQFGNCSPSTLTASIKEDLVTLFERRVREIPDNIAIEKGSERMSYAEMDRIASRLAFRLSQHIEPGEVVCVYSDRSMFWLCAMFGILKAGGVYCSLDPAVPDQVRNRIFGLSGSKTFITAEERDLKMVPEGCPLSFSVRSTIDSPDDQVLEHRRVPNPQSPAYVCFTSGSTGTPKGVLCAHAGLVAFQSSLDVRLFAAPGRRVAHVMSVAFDGSIHELFSALTYGATVVLPFGSDPFGHLHTVDSVILTPSLARVLHPDEFKQLKWVYLVGEPVPQAVCDRWASVKQLYNMYGPTEGTCGATIKRLLPKQPVTIGVPNPTTRIYILTSDKNLAPPGVIGELYLGGVQVARGYLDLPEQTQQRFLPDTLWPLGGGELIYKTGDRGYWTEDGEVCLLGRRDREIKLRGYRLDMGDLEIRIARAYPSLQAVAVARHCSDRLVAMVQPQNVDVANLRAALQKALPHYAMPHVIVTVDKLPVTGAGKVDYKAVSQATPTRPESKTPCESEELATPAEFAVAGAYRSALQLPDDVEITAFSNFVDLGGHSLRQLELLRYLSANLKVRLPLKTVLACRTVRELAKVVEDAGMGVPPSLVQDHSKLLENEERATPIEMEWVTKYKTSAGSSSFNVCFSCTIDSAIVDRGKLVEAWNIVLARHQLLSCHYVHRAPGEVVRVSSGSTPQVQTPCSFDLRAEANRPFKLELEHPVRVFVTDDRLTIVLSHIVADYTALALLMREASDVYNGKPLPDAPRRYSEAKVWYETPSQESLDFWASYLQGFPSNPHPFGPQPARLDYSGTSALSIIDADIVSRLLQYSTSTKTTLQQLATACIALCLDQNPSGTDIVLGVPHINRETADDLDTFGLFLQPLPVRITYPTTTSSSSSSNVNSNSHSNARGGASFIDAVKTASQAALRHAIPWHQLVRHVGAEADYPNHPLFEVMVTMHDFRQGQGGSGLEMGVAGVESTFTWAEGAKFKLLCEFTALENGRMLLRIEYDDKVVPADEVARIQRAAPVAMCMLAGGAGHEQVKRRLRGLQGEMEGGRVLDGSALFGKSFRDIL</sequence>
<dbReference type="InterPro" id="IPR023213">
    <property type="entry name" value="CAT-like_dom_sf"/>
</dbReference>
<keyword evidence="8" id="KW-1185">Reference proteome</keyword>
<proteinExistence type="inferred from homology"/>
<dbReference type="SUPFAM" id="SSF47336">
    <property type="entry name" value="ACP-like"/>
    <property type="match status" value="2"/>
</dbReference>